<gene>
    <name evidence="4" type="ORF">L9G74_04270</name>
</gene>
<dbReference type="Pfam" id="PF08338">
    <property type="entry name" value="DUF1731"/>
    <property type="match status" value="1"/>
</dbReference>
<dbReference type="InterPro" id="IPR013549">
    <property type="entry name" value="DUF1731"/>
</dbReference>
<keyword evidence="5" id="KW-1185">Reference proteome</keyword>
<comment type="caution">
    <text evidence="4">The sequence shown here is derived from an EMBL/GenBank/DDBJ whole genome shotgun (WGS) entry which is preliminary data.</text>
</comment>
<protein>
    <submittedName>
        <fullName evidence="4">TIGR01777 family oxidoreductase</fullName>
    </submittedName>
</protein>
<dbReference type="EMBL" id="JAKOGG010000002">
    <property type="protein sequence ID" value="MCS4555642.1"/>
    <property type="molecule type" value="Genomic_DNA"/>
</dbReference>
<feature type="domain" description="NAD-dependent epimerase/dehydratase" evidence="2">
    <location>
        <begin position="3"/>
        <end position="221"/>
    </location>
</feature>
<proteinExistence type="inferred from homology"/>
<dbReference type="CDD" id="cd05242">
    <property type="entry name" value="SDR_a8"/>
    <property type="match status" value="1"/>
</dbReference>
<evidence type="ECO:0000313" key="5">
    <source>
        <dbReference type="Proteomes" id="UP001201549"/>
    </source>
</evidence>
<dbReference type="InterPro" id="IPR001509">
    <property type="entry name" value="Epimerase_deHydtase"/>
</dbReference>
<accession>A0ABT2FH30</accession>
<feature type="domain" description="DUF1731" evidence="3">
    <location>
        <begin position="249"/>
        <end position="295"/>
    </location>
</feature>
<evidence type="ECO:0000259" key="3">
    <source>
        <dbReference type="Pfam" id="PF08338"/>
    </source>
</evidence>
<organism evidence="4 5">
    <name type="scientific">Shewanella electrica</name>
    <dbReference type="NCBI Taxonomy" id="515560"/>
    <lineage>
        <taxon>Bacteria</taxon>
        <taxon>Pseudomonadati</taxon>
        <taxon>Pseudomonadota</taxon>
        <taxon>Gammaproteobacteria</taxon>
        <taxon>Alteromonadales</taxon>
        <taxon>Shewanellaceae</taxon>
        <taxon>Shewanella</taxon>
    </lineage>
</organism>
<dbReference type="SUPFAM" id="SSF51735">
    <property type="entry name" value="NAD(P)-binding Rossmann-fold domains"/>
    <property type="match status" value="1"/>
</dbReference>
<evidence type="ECO:0000313" key="4">
    <source>
        <dbReference type="EMBL" id="MCS4555642.1"/>
    </source>
</evidence>
<dbReference type="NCBIfam" id="TIGR01777">
    <property type="entry name" value="yfcH"/>
    <property type="match status" value="1"/>
</dbReference>
<sequence>MKILLTGATGLVGSALVPLLETDHELLIVSRNPVKARHKFGQNHQYLASLDQLHHLDDVDAVINLAGEPIVAKRWSDQQKEKICHSRWDITDKIAQLINASSTPPHTLLSASAIGFYGRQGEARLAEDAVPHQEFSHHICNVWEQKAQAAASNYTRVCIFRIGVVLAAHGGALAKMLPAFKLGLGGPIGDGKQGMSWIHLRDLLALICYLLNNPECEGVYNATAPNPVTNADFAKALGKALHRPACLPAPAFILKLALGEMADLLIEGQFIVPKHALDEGFYFEFAEINEALADLFPD</sequence>
<dbReference type="InterPro" id="IPR010099">
    <property type="entry name" value="SDR39U1"/>
</dbReference>
<dbReference type="RefSeq" id="WP_238895035.1">
    <property type="nucleotide sequence ID" value="NZ_JAKOGG010000002.1"/>
</dbReference>
<reference evidence="4 5" key="1">
    <citation type="submission" date="2022-02" db="EMBL/GenBank/DDBJ databases">
        <authorList>
            <person name="Zhuang L."/>
        </authorList>
    </citation>
    <scope>NUCLEOTIDE SEQUENCE [LARGE SCALE GENOMIC DNA]</scope>
    <source>
        <strain evidence="4 5">C32</strain>
    </source>
</reference>
<dbReference type="Proteomes" id="UP001201549">
    <property type="component" value="Unassembled WGS sequence"/>
</dbReference>
<comment type="similarity">
    <text evidence="1">Belongs to the NAD(P)-dependent epimerase/dehydratase family. SDR39U1 subfamily.</text>
</comment>
<dbReference type="Pfam" id="PF01370">
    <property type="entry name" value="Epimerase"/>
    <property type="match status" value="1"/>
</dbReference>
<reference evidence="5" key="2">
    <citation type="submission" date="2023-07" db="EMBL/GenBank/DDBJ databases">
        <title>Shewanella mangrovi sp. nov., an acetaldehyde- degrading bacterium isolated from mangrove sediment.</title>
        <authorList>
            <person name="Liu Y."/>
        </authorList>
    </citation>
    <scope>NUCLEOTIDE SEQUENCE [LARGE SCALE GENOMIC DNA]</scope>
    <source>
        <strain evidence="5">C32</strain>
    </source>
</reference>
<evidence type="ECO:0000256" key="1">
    <source>
        <dbReference type="ARBA" id="ARBA00009353"/>
    </source>
</evidence>
<name>A0ABT2FH30_9GAMM</name>
<dbReference type="Gene3D" id="3.40.50.720">
    <property type="entry name" value="NAD(P)-binding Rossmann-like Domain"/>
    <property type="match status" value="1"/>
</dbReference>
<dbReference type="InterPro" id="IPR036291">
    <property type="entry name" value="NAD(P)-bd_dom_sf"/>
</dbReference>
<dbReference type="PANTHER" id="PTHR11092:SF0">
    <property type="entry name" value="EPIMERASE FAMILY PROTEIN SDR39U1"/>
    <property type="match status" value="1"/>
</dbReference>
<dbReference type="PANTHER" id="PTHR11092">
    <property type="entry name" value="SUGAR NUCLEOTIDE EPIMERASE RELATED"/>
    <property type="match status" value="1"/>
</dbReference>
<evidence type="ECO:0000259" key="2">
    <source>
        <dbReference type="Pfam" id="PF01370"/>
    </source>
</evidence>